<organism evidence="1 2">
    <name type="scientific">Cytobacillus stercorigallinarum</name>
    <dbReference type="NCBI Taxonomy" id="2762240"/>
    <lineage>
        <taxon>Bacteria</taxon>
        <taxon>Bacillati</taxon>
        <taxon>Bacillota</taxon>
        <taxon>Bacilli</taxon>
        <taxon>Bacillales</taxon>
        <taxon>Bacillaceae</taxon>
        <taxon>Cytobacillus</taxon>
    </lineage>
</organism>
<dbReference type="EMBL" id="JACSQT010000001">
    <property type="protein sequence ID" value="MBD7935459.1"/>
    <property type="molecule type" value="Genomic_DNA"/>
</dbReference>
<dbReference type="RefSeq" id="WP_191809799.1">
    <property type="nucleotide sequence ID" value="NZ_JACSQT010000001.1"/>
</dbReference>
<reference evidence="1 2" key="1">
    <citation type="submission" date="2020-08" db="EMBL/GenBank/DDBJ databases">
        <title>A Genomic Blueprint of the Chicken Gut Microbiome.</title>
        <authorList>
            <person name="Gilroy R."/>
            <person name="Ravi A."/>
            <person name="Getino M."/>
            <person name="Pursley I."/>
            <person name="Horton D.L."/>
            <person name="Alikhan N.-F."/>
            <person name="Baker D."/>
            <person name="Gharbi K."/>
            <person name="Hall N."/>
            <person name="Watson M."/>
            <person name="Adriaenssens E.M."/>
            <person name="Foster-Nyarko E."/>
            <person name="Jarju S."/>
            <person name="Secka A."/>
            <person name="Antonio M."/>
            <person name="Oren A."/>
            <person name="Chaudhuri R."/>
            <person name="La Ragione R.M."/>
            <person name="Hildebrand F."/>
            <person name="Pallen M.J."/>
        </authorList>
    </citation>
    <scope>NUCLEOTIDE SEQUENCE [LARGE SCALE GENOMIC DNA]</scope>
    <source>
        <strain evidence="1 2">Sa5YUA1</strain>
    </source>
</reference>
<name>A0ABR8QJ54_9BACI</name>
<gene>
    <name evidence="1" type="ORF">H9655_00320</name>
</gene>
<proteinExistence type="predicted"/>
<sequence>MKKYHKTVSEHRIGFQTKTAENAREIIVYDHEIIALHFKNKKPTYYKVLNKEALTSIIDTLTSKK</sequence>
<dbReference type="Proteomes" id="UP000657931">
    <property type="component" value="Unassembled WGS sequence"/>
</dbReference>
<evidence type="ECO:0000313" key="2">
    <source>
        <dbReference type="Proteomes" id="UP000657931"/>
    </source>
</evidence>
<evidence type="ECO:0000313" key="1">
    <source>
        <dbReference type="EMBL" id="MBD7935459.1"/>
    </source>
</evidence>
<protein>
    <submittedName>
        <fullName evidence="1">Uncharacterized protein</fullName>
    </submittedName>
</protein>
<keyword evidence="2" id="KW-1185">Reference proteome</keyword>
<comment type="caution">
    <text evidence="1">The sequence shown here is derived from an EMBL/GenBank/DDBJ whole genome shotgun (WGS) entry which is preliminary data.</text>
</comment>
<accession>A0ABR8QJ54</accession>